<gene>
    <name evidence="3" type="ORF">C5L36_0E02320</name>
</gene>
<protein>
    <recommendedName>
        <fullName evidence="2">JmjC domain-containing protein</fullName>
    </recommendedName>
</protein>
<dbReference type="Gene3D" id="2.60.120.650">
    <property type="entry name" value="Cupin"/>
    <property type="match status" value="1"/>
</dbReference>
<dbReference type="VEuPathDB" id="FungiDB:C5L36_0E02320"/>
<dbReference type="STRING" id="4909.A0A2U9RBA7"/>
<dbReference type="PROSITE" id="PS51184">
    <property type="entry name" value="JMJC"/>
    <property type="match status" value="1"/>
</dbReference>
<organism evidence="3 4">
    <name type="scientific">Pichia kudriavzevii</name>
    <name type="common">Yeast</name>
    <name type="synonym">Issatchenkia orientalis</name>
    <dbReference type="NCBI Taxonomy" id="4909"/>
    <lineage>
        <taxon>Eukaryota</taxon>
        <taxon>Fungi</taxon>
        <taxon>Dikarya</taxon>
        <taxon>Ascomycota</taxon>
        <taxon>Saccharomycotina</taxon>
        <taxon>Pichiomycetes</taxon>
        <taxon>Pichiales</taxon>
        <taxon>Pichiaceae</taxon>
        <taxon>Pichia</taxon>
    </lineage>
</organism>
<dbReference type="Proteomes" id="UP000249293">
    <property type="component" value="Chromosome 5"/>
</dbReference>
<evidence type="ECO:0000313" key="4">
    <source>
        <dbReference type="Proteomes" id="UP000249293"/>
    </source>
</evidence>
<dbReference type="RefSeq" id="XP_029323644.1">
    <property type="nucleotide sequence ID" value="XM_029467784.1"/>
</dbReference>
<dbReference type="AlphaFoldDB" id="A0A2U9RBA7"/>
<dbReference type="InterPro" id="IPR041667">
    <property type="entry name" value="Cupin_8"/>
</dbReference>
<feature type="region of interest" description="Disordered" evidence="1">
    <location>
        <begin position="153"/>
        <end position="208"/>
    </location>
</feature>
<dbReference type="Pfam" id="PF13621">
    <property type="entry name" value="Cupin_8"/>
    <property type="match status" value="1"/>
</dbReference>
<dbReference type="EMBL" id="CP028777">
    <property type="protein sequence ID" value="AWU78168.1"/>
    <property type="molecule type" value="Genomic_DNA"/>
</dbReference>
<reference evidence="3 4" key="1">
    <citation type="submission" date="2018-06" db="EMBL/GenBank/DDBJ databases">
        <title>Population genomics shows no distinction between pathogenic Candida krusei and environmental Pichia kudriavzevii: One species, four names.</title>
        <authorList>
            <person name="Douglass A.P."/>
            <person name="Offei B."/>
            <person name="Braun-Galleani S."/>
            <person name="Coughlan A.Y."/>
            <person name="Martos A."/>
            <person name="Ortiz-Merino R.A."/>
            <person name="Byrne K.P."/>
            <person name="Wolfe K.H."/>
        </authorList>
    </citation>
    <scope>NUCLEOTIDE SEQUENCE [LARGE SCALE GENOMIC DNA]</scope>
    <source>
        <strain evidence="3 4">CBS573</strain>
    </source>
</reference>
<dbReference type="SUPFAM" id="SSF51197">
    <property type="entry name" value="Clavaminate synthase-like"/>
    <property type="match status" value="1"/>
</dbReference>
<dbReference type="InterPro" id="IPR003347">
    <property type="entry name" value="JmjC_dom"/>
</dbReference>
<dbReference type="KEGG" id="pkz:C5L36_0E02320"/>
<feature type="domain" description="JmjC" evidence="2">
    <location>
        <begin position="229"/>
        <end position="494"/>
    </location>
</feature>
<feature type="compositionally biased region" description="Acidic residues" evidence="1">
    <location>
        <begin position="168"/>
        <end position="187"/>
    </location>
</feature>
<dbReference type="GeneID" id="40386027"/>
<dbReference type="PANTHER" id="PTHR12461:SF100">
    <property type="entry name" value="JMJC DOMAIN-CONTAINING PROTEIN 4"/>
    <property type="match status" value="1"/>
</dbReference>
<proteinExistence type="predicted"/>
<evidence type="ECO:0000313" key="3">
    <source>
        <dbReference type="EMBL" id="AWU78168.1"/>
    </source>
</evidence>
<evidence type="ECO:0000256" key="1">
    <source>
        <dbReference type="SAM" id="MobiDB-lite"/>
    </source>
</evidence>
<dbReference type="PANTHER" id="PTHR12461">
    <property type="entry name" value="HYPOXIA-INDUCIBLE FACTOR 1 ALPHA INHIBITOR-RELATED"/>
    <property type="match status" value="1"/>
</dbReference>
<dbReference type="OrthoDB" id="415358at2759"/>
<name>A0A2U9RBA7_PICKU</name>
<sequence length="508" mass="58198">MMKKKKVLKFLRFFELKWYHYLLILRMNWEQMSQPAKKSKAEGYQGFKLSKSSKNEIETINLDEPIVTKEWFFQNYIKPRKPVLIKYNANSEKFRLKTENFRPDTLIKTLGDEGDLLQVEELSKGGFGSGHDRLKLSLGDFLGRIKNGESLYLTTQYEENDPKIAENNTEEGEEDDDDHDDNDDDEGEGHGYAGFEKIDENASDVDEFGDVDDFEDDYKDEFADELLGDDSNDINIIYQPPLTNLLDDKLESLPPHATEITESLVPQQINLWCGRTPAETPQLEIGLNDAGSVKNVNNGLSQANATSTGLHHDHADNLYILVQGKKRFTLFSPDFAYYLYTTGDVRDIYHTGVIDYVVNEKAKSWINVRADGGCLDSKCEIGGDQKTEQSNGERQAPPSFCRIPPSLLHLNELDEPKRVALEKYALECFPLFVPYKDQSIQITLEDGDLLYLPAGWFHEVTSYGDKTNDNIHVALNYWFVPPDGESVNSPYTDPIWEEDFRKWKDLYL</sequence>
<keyword evidence="4" id="KW-1185">Reference proteome</keyword>
<evidence type="ECO:0000259" key="2">
    <source>
        <dbReference type="PROSITE" id="PS51184"/>
    </source>
</evidence>
<accession>A0A2U9RBA7</accession>